<feature type="non-terminal residue" evidence="1">
    <location>
        <position position="62"/>
    </location>
</feature>
<sequence>MNRILVPKVTFKDVIADESRIKVAYARIFDIARDNILMKRRLTKGMTHKYNEVQYGKQILDD</sequence>
<dbReference type="EMBL" id="PCSE01000051">
    <property type="protein sequence ID" value="PIP34669.1"/>
    <property type="molecule type" value="Genomic_DNA"/>
</dbReference>
<reference evidence="1 2" key="1">
    <citation type="submission" date="2017-09" db="EMBL/GenBank/DDBJ databases">
        <title>Depth-based differentiation of microbial function through sediment-hosted aquifers and enrichment of novel symbionts in the deep terrestrial subsurface.</title>
        <authorList>
            <person name="Probst A.J."/>
            <person name="Ladd B."/>
            <person name="Jarett J.K."/>
            <person name="Geller-Mcgrath D.E."/>
            <person name="Sieber C.M."/>
            <person name="Emerson J.B."/>
            <person name="Anantharaman K."/>
            <person name="Thomas B.C."/>
            <person name="Malmstrom R."/>
            <person name="Stieglmeier M."/>
            <person name="Klingl A."/>
            <person name="Woyke T."/>
            <person name="Ryan C.M."/>
            <person name="Banfield J.F."/>
        </authorList>
    </citation>
    <scope>NUCLEOTIDE SEQUENCE [LARGE SCALE GENOMIC DNA]</scope>
    <source>
        <strain evidence="1">CG23_combo_of_CG06-09_8_20_14_all_41_10</strain>
    </source>
</reference>
<comment type="caution">
    <text evidence="1">The sequence shown here is derived from an EMBL/GenBank/DDBJ whole genome shotgun (WGS) entry which is preliminary data.</text>
</comment>
<gene>
    <name evidence="1" type="ORF">COX21_01665</name>
</gene>
<dbReference type="Proteomes" id="UP000231408">
    <property type="component" value="Unassembled WGS sequence"/>
</dbReference>
<name>A0A2G9ZNB1_9BACT</name>
<dbReference type="AlphaFoldDB" id="A0A2G9ZNB1"/>
<organism evidence="1 2">
    <name type="scientific">Candidatus Falkowbacteria bacterium CG23_combo_of_CG06-09_8_20_14_all_41_10</name>
    <dbReference type="NCBI Taxonomy" id="1974571"/>
    <lineage>
        <taxon>Bacteria</taxon>
        <taxon>Candidatus Falkowiibacteriota</taxon>
    </lineage>
</organism>
<evidence type="ECO:0000313" key="2">
    <source>
        <dbReference type="Proteomes" id="UP000231408"/>
    </source>
</evidence>
<proteinExistence type="predicted"/>
<evidence type="ECO:0000313" key="1">
    <source>
        <dbReference type="EMBL" id="PIP34669.1"/>
    </source>
</evidence>
<protein>
    <submittedName>
        <fullName evidence="1">Uncharacterized protein</fullName>
    </submittedName>
</protein>
<accession>A0A2G9ZNB1</accession>